<keyword evidence="12" id="KW-0732">Signal</keyword>
<dbReference type="SUPFAM" id="SSF55486">
    <property type="entry name" value="Metalloproteases ('zincins'), catalytic domain"/>
    <property type="match status" value="1"/>
</dbReference>
<evidence type="ECO:0000256" key="4">
    <source>
        <dbReference type="ARBA" id="ARBA00010136"/>
    </source>
</evidence>
<feature type="domain" description="Aminopeptidase N-like N-terminal" evidence="27">
    <location>
        <begin position="148"/>
        <end position="378"/>
    </location>
</feature>
<feature type="domain" description="Peptidase M1 membrane alanine aminopeptidase" evidence="25">
    <location>
        <begin position="412"/>
        <end position="635"/>
    </location>
</feature>
<evidence type="ECO:0000259" key="25">
    <source>
        <dbReference type="Pfam" id="PF01433"/>
    </source>
</evidence>
<dbReference type="HOGENOM" id="CLU_003705_2_0_1"/>
<dbReference type="InterPro" id="IPR014782">
    <property type="entry name" value="Peptidase_M1_dom"/>
</dbReference>
<evidence type="ECO:0000256" key="13">
    <source>
        <dbReference type="ARBA" id="ARBA00022801"/>
    </source>
</evidence>
<evidence type="ECO:0000256" key="2">
    <source>
        <dbReference type="ARBA" id="ARBA00004167"/>
    </source>
</evidence>
<dbReference type="PRINTS" id="PR00756">
    <property type="entry name" value="ALADIPTASE"/>
</dbReference>
<evidence type="ECO:0000256" key="1">
    <source>
        <dbReference type="ARBA" id="ARBA00000098"/>
    </source>
</evidence>
<evidence type="ECO:0000256" key="8">
    <source>
        <dbReference type="ARBA" id="ARBA00022622"/>
    </source>
</evidence>
<dbReference type="GO" id="GO:0006508">
    <property type="term" value="P:proteolysis"/>
    <property type="evidence" value="ECO:0007669"/>
    <property type="project" value="UniProtKB-KW"/>
</dbReference>
<keyword evidence="7" id="KW-1003">Cell membrane</keyword>
<dbReference type="Pfam" id="PF17900">
    <property type="entry name" value="Peptidase_M1_N"/>
    <property type="match status" value="1"/>
</dbReference>
<dbReference type="GO" id="GO:0005737">
    <property type="term" value="C:cytoplasm"/>
    <property type="evidence" value="ECO:0007669"/>
    <property type="project" value="TreeGrafter"/>
</dbReference>
<dbReference type="FunFam" id="2.60.40.1910:FF:000008">
    <property type="entry name" value="Aminopeptidase"/>
    <property type="match status" value="1"/>
</dbReference>
<evidence type="ECO:0000256" key="19">
    <source>
        <dbReference type="ARBA" id="ARBA00023180"/>
    </source>
</evidence>
<feature type="active site" description="Proton acceptor" evidence="20">
    <location>
        <position position="485"/>
    </location>
</feature>
<dbReference type="CDD" id="cd09601">
    <property type="entry name" value="M1_APN-Q_like"/>
    <property type="match status" value="1"/>
</dbReference>
<proteinExistence type="inferred from homology"/>
<dbReference type="PANTHER" id="PTHR11533">
    <property type="entry name" value="PROTEASE M1 ZINC METALLOPROTEASE"/>
    <property type="match status" value="1"/>
</dbReference>
<reference evidence="29" key="1">
    <citation type="submission" date="2011-08" db="EMBL/GenBank/DDBJ databases">
        <authorList>
            <person name="Rombauts S."/>
        </authorList>
    </citation>
    <scope>NUCLEOTIDE SEQUENCE</scope>
    <source>
        <strain evidence="29">London</strain>
    </source>
</reference>
<feature type="site" description="Transition state stabilizer" evidence="22">
    <location>
        <position position="570"/>
    </location>
</feature>
<dbReference type="SUPFAM" id="SSF63737">
    <property type="entry name" value="Leukotriene A4 hydrolase N-terminal domain"/>
    <property type="match status" value="1"/>
</dbReference>
<comment type="subcellular location">
    <subcellularLocation>
        <location evidence="3">Cell membrane</location>
        <topology evidence="3">Lipid-anchor</topology>
        <topology evidence="3">GPI-anchor</topology>
    </subcellularLocation>
    <subcellularLocation>
        <location evidence="2">Membrane</location>
        <topology evidence="2">Single-pass membrane protein</topology>
    </subcellularLocation>
</comment>
<dbReference type="FunFam" id="1.10.390.10:FF:000016">
    <property type="entry name" value="Glutamyl aminopeptidase"/>
    <property type="match status" value="1"/>
</dbReference>
<comment type="catalytic activity">
    <reaction evidence="1">
        <text>Release of an N-terminal amino acid, Xaa-|-Yaa- from a peptide, amide or arylamide. Xaa is preferably Ala, but may be most amino acids including Pro (slow action). When a terminal hydrophobic residue is followed by a prolyl residue, the two may be released as an intact Xaa-Pro dipeptide.</text>
        <dbReference type="EC" id="3.4.11.2"/>
    </reaction>
</comment>
<sequence>MIENIATATKATSTIIVTLSPVYSSGLPDCREKLDMDLGEFCVNNRSNNKLQSSSSTHGLNESTISFDRTKGIFLPRWTLILIASLILSGLVIFTLLLFHLLPICTNQLNPIQGAISSSSSLIKSLSSDSTSNPRKKTPAARLPTAIVPTSYAIKLQPFIIPDNFTFAGDVKIILDVRESTDRITLHANNLTIYNESIKVERLTFNPKKEEPSSPSKQDESDDGSSSFFLPKSRSIRAIGDSKGTTINPQLVSTAIEKDNDFFIIYLNNQLVAGNSYSLSIKFLGNLNKDLAGFYRSSYNDTNTNQKRWIATTQFEPTDARRAFPCFDEPALKSIFNITLVHLSNLTALSNMPVMETIHRGEWTETRFSPSVNMSTYLLGFVVGNLENDTVKEGNRSFGVWGRPGTRESRKFALSIGPKILQHYEKFFDIGYPLPKTDMIAVPDFNAGAMENWGIIIYRETTMLFDPSSASIFTKKQVADVVAHELAHQWFGNLVTPKWWDDLWLNEGFATYMEYEGVNSVHPEWRTHDAFIIEGIQVVFELDCLTSSHPISVKVSDPDEINEIFDRISYEKGASLIRMMRYTLGDKVFREGVSTYLKALAFKNAEQDDLWHHLTIAQNNSSKSVIPVKKVMDSWALQVGFPLVTLTRSYGAGKKAGKLTQNRFLLSLNNSIESKERWEIPISLTTQSNPSWDPLPQFWIHSNEAEKSMEVSFLPKDDEWIILNLQEVGYYKVNYDEKNWLMLINQLKKDHNRIHVLNRAQIVDDLFDLARANIVNYSLALEVTRYLVNEEDFVPWGSASSEIRFLDSMLRRTSLYGRWKSYVLSLVVNKYNKFGWRAPDNPDDIASQIMQLRVINWACYYQHMPCILEAQKQFEAWKTAKSENKTNPVHPNLRGDVVCFGIQWGTEKDWQWVWEQYLSASTATEKEYLMRGLACSREPWLLNRYLEMSLDDSSGIRKQDGSTVFRAIATSGYGRDIAFNFFRNKWDKIVSYYGKSYFAMSHVIKSVSSSITLPFELNQFKSFYESVKDDLTSAQRAFKQALEKAEANVAWMNLNYQEIENWINQQKTS</sequence>
<evidence type="ECO:0000313" key="28">
    <source>
        <dbReference type="EnsemblMetazoa" id="tetur21g03280.1"/>
    </source>
</evidence>
<dbReference type="InterPro" id="IPR042097">
    <property type="entry name" value="Aminopeptidase_N-like_N_sf"/>
</dbReference>
<reference evidence="28" key="2">
    <citation type="submission" date="2015-06" db="UniProtKB">
        <authorList>
            <consortium name="EnsemblMetazoa"/>
        </authorList>
    </citation>
    <scope>IDENTIFICATION</scope>
</reference>
<dbReference type="EnsemblMetazoa" id="tetur21g03280.1">
    <property type="protein sequence ID" value="tetur21g03280.1"/>
    <property type="gene ID" value="tetur21g03280"/>
</dbReference>
<keyword evidence="19" id="KW-0325">Glycoprotein</keyword>
<dbReference type="Gene3D" id="2.60.40.1730">
    <property type="entry name" value="tricorn interacting facor f3 domain"/>
    <property type="match status" value="1"/>
</dbReference>
<evidence type="ECO:0000256" key="24">
    <source>
        <dbReference type="SAM" id="Phobius"/>
    </source>
</evidence>
<keyword evidence="9" id="KW-0645">Protease</keyword>
<dbReference type="EMBL" id="CAEY01000557">
    <property type="status" value="NOT_ANNOTATED_CDS"/>
    <property type="molecule type" value="Genomic_DNA"/>
</dbReference>
<dbReference type="InterPro" id="IPR027268">
    <property type="entry name" value="Peptidase_M4/M1_CTD_sf"/>
</dbReference>
<dbReference type="Pfam" id="PF11838">
    <property type="entry name" value="ERAP1_C"/>
    <property type="match status" value="1"/>
</dbReference>
<keyword evidence="13" id="KW-0378">Hydrolase</keyword>
<evidence type="ECO:0000259" key="26">
    <source>
        <dbReference type="Pfam" id="PF11838"/>
    </source>
</evidence>
<evidence type="ECO:0000256" key="15">
    <source>
        <dbReference type="ARBA" id="ARBA00022989"/>
    </source>
</evidence>
<evidence type="ECO:0000256" key="23">
    <source>
        <dbReference type="SAM" id="MobiDB-lite"/>
    </source>
</evidence>
<dbReference type="InterPro" id="IPR045357">
    <property type="entry name" value="Aminopeptidase_N-like_N"/>
</dbReference>
<dbReference type="AlphaFoldDB" id="T1KUF7"/>
<dbReference type="Proteomes" id="UP000015104">
    <property type="component" value="Unassembled WGS sequence"/>
</dbReference>
<keyword evidence="8" id="KW-0449">Lipoprotein</keyword>
<dbReference type="FunFam" id="1.25.50.20:FF:000001">
    <property type="entry name" value="Aminopeptidase"/>
    <property type="match status" value="1"/>
</dbReference>
<keyword evidence="11 21" id="KW-0479">Metal-binding</keyword>
<dbReference type="Gene3D" id="2.60.40.1910">
    <property type="match status" value="1"/>
</dbReference>
<keyword evidence="17 24" id="KW-0472">Membrane</keyword>
<dbReference type="GO" id="GO:0042277">
    <property type="term" value="F:peptide binding"/>
    <property type="evidence" value="ECO:0007669"/>
    <property type="project" value="TreeGrafter"/>
</dbReference>
<dbReference type="GO" id="GO:0005886">
    <property type="term" value="C:plasma membrane"/>
    <property type="evidence" value="ECO:0007669"/>
    <property type="project" value="UniProtKB-SubCell"/>
</dbReference>
<dbReference type="STRING" id="32264.T1KUF7"/>
<dbReference type="GO" id="GO:0070006">
    <property type="term" value="F:metalloaminopeptidase activity"/>
    <property type="evidence" value="ECO:0007669"/>
    <property type="project" value="TreeGrafter"/>
</dbReference>
<organism evidence="28 29">
    <name type="scientific">Tetranychus urticae</name>
    <name type="common">Two-spotted spider mite</name>
    <dbReference type="NCBI Taxonomy" id="32264"/>
    <lineage>
        <taxon>Eukaryota</taxon>
        <taxon>Metazoa</taxon>
        <taxon>Ecdysozoa</taxon>
        <taxon>Arthropoda</taxon>
        <taxon>Chelicerata</taxon>
        <taxon>Arachnida</taxon>
        <taxon>Acari</taxon>
        <taxon>Acariformes</taxon>
        <taxon>Trombidiformes</taxon>
        <taxon>Prostigmata</taxon>
        <taxon>Eleutherengona</taxon>
        <taxon>Raphignathae</taxon>
        <taxon>Tetranychoidea</taxon>
        <taxon>Tetranychidae</taxon>
        <taxon>Tetranychus</taxon>
    </lineage>
</organism>
<dbReference type="Gene3D" id="1.10.390.10">
    <property type="entry name" value="Neutral Protease Domain 2"/>
    <property type="match status" value="1"/>
</dbReference>
<evidence type="ECO:0000256" key="11">
    <source>
        <dbReference type="ARBA" id="ARBA00022723"/>
    </source>
</evidence>
<keyword evidence="29" id="KW-1185">Reference proteome</keyword>
<keyword evidence="14 21" id="KW-0862">Zinc</keyword>
<evidence type="ECO:0000256" key="17">
    <source>
        <dbReference type="ARBA" id="ARBA00023136"/>
    </source>
</evidence>
<feature type="region of interest" description="Disordered" evidence="23">
    <location>
        <begin position="204"/>
        <end position="229"/>
    </location>
</feature>
<feature type="transmembrane region" description="Helical" evidence="24">
    <location>
        <begin position="78"/>
        <end position="102"/>
    </location>
</feature>
<keyword evidence="16" id="KW-0482">Metalloprotease</keyword>
<dbReference type="GO" id="GO:0016285">
    <property type="term" value="F:alanyl aminopeptidase activity"/>
    <property type="evidence" value="ECO:0007669"/>
    <property type="project" value="UniProtKB-EC"/>
</dbReference>
<evidence type="ECO:0000256" key="5">
    <source>
        <dbReference type="ARBA" id="ARBA00012564"/>
    </source>
</evidence>
<dbReference type="Pfam" id="PF01433">
    <property type="entry name" value="Peptidase_M1"/>
    <property type="match status" value="1"/>
</dbReference>
<feature type="domain" description="ERAP1-like C-terminal" evidence="26">
    <location>
        <begin position="720"/>
        <end position="1046"/>
    </location>
</feature>
<keyword evidence="10 24" id="KW-0812">Transmembrane</keyword>
<keyword evidence="8" id="KW-0336">GPI-anchor</keyword>
<evidence type="ECO:0000256" key="6">
    <source>
        <dbReference type="ARBA" id="ARBA00015611"/>
    </source>
</evidence>
<evidence type="ECO:0000256" key="18">
    <source>
        <dbReference type="ARBA" id="ARBA00023157"/>
    </source>
</evidence>
<dbReference type="Gene3D" id="1.25.50.20">
    <property type="match status" value="1"/>
</dbReference>
<keyword evidence="15 24" id="KW-1133">Transmembrane helix</keyword>
<comment type="similarity">
    <text evidence="4">Belongs to the peptidase M1 family.</text>
</comment>
<dbReference type="InterPro" id="IPR001930">
    <property type="entry name" value="Peptidase_M1"/>
</dbReference>
<evidence type="ECO:0000256" key="20">
    <source>
        <dbReference type="PIRSR" id="PIRSR634016-1"/>
    </source>
</evidence>
<evidence type="ECO:0000256" key="12">
    <source>
        <dbReference type="ARBA" id="ARBA00022729"/>
    </source>
</evidence>
<dbReference type="GO" id="GO:0008270">
    <property type="term" value="F:zinc ion binding"/>
    <property type="evidence" value="ECO:0007669"/>
    <property type="project" value="InterPro"/>
</dbReference>
<accession>T1KUF7</accession>
<evidence type="ECO:0000256" key="7">
    <source>
        <dbReference type="ARBA" id="ARBA00022475"/>
    </source>
</evidence>
<name>T1KUF7_TETUR</name>
<evidence type="ECO:0000256" key="22">
    <source>
        <dbReference type="PIRSR" id="PIRSR634016-4"/>
    </source>
</evidence>
<dbReference type="PANTHER" id="PTHR11533:SF294">
    <property type="entry name" value="THYROTROPIN-RELEASING HORMONE-DEGRADING ECTOENZYME"/>
    <property type="match status" value="1"/>
</dbReference>
<dbReference type="InterPro" id="IPR050344">
    <property type="entry name" value="Peptidase_M1_aminopeptidases"/>
</dbReference>
<dbReference type="eggNOG" id="KOG1046">
    <property type="taxonomic scope" value="Eukaryota"/>
</dbReference>
<evidence type="ECO:0000256" key="10">
    <source>
        <dbReference type="ARBA" id="ARBA00022692"/>
    </source>
</evidence>
<evidence type="ECO:0000256" key="9">
    <source>
        <dbReference type="ARBA" id="ARBA00022670"/>
    </source>
</evidence>
<dbReference type="GO" id="GO:0005615">
    <property type="term" value="C:extracellular space"/>
    <property type="evidence" value="ECO:0007669"/>
    <property type="project" value="TreeGrafter"/>
</dbReference>
<evidence type="ECO:0000256" key="16">
    <source>
        <dbReference type="ARBA" id="ARBA00023049"/>
    </source>
</evidence>
<dbReference type="InterPro" id="IPR024571">
    <property type="entry name" value="ERAP1-like_C_dom"/>
</dbReference>
<evidence type="ECO:0000259" key="27">
    <source>
        <dbReference type="Pfam" id="PF17900"/>
    </source>
</evidence>
<dbReference type="GO" id="GO:0043171">
    <property type="term" value="P:peptide catabolic process"/>
    <property type="evidence" value="ECO:0007669"/>
    <property type="project" value="TreeGrafter"/>
</dbReference>
<keyword evidence="18" id="KW-1015">Disulfide bond</keyword>
<dbReference type="GO" id="GO:0098552">
    <property type="term" value="C:side of membrane"/>
    <property type="evidence" value="ECO:0007669"/>
    <property type="project" value="UniProtKB-KW"/>
</dbReference>
<evidence type="ECO:0000256" key="3">
    <source>
        <dbReference type="ARBA" id="ARBA00004609"/>
    </source>
</evidence>
<protein>
    <recommendedName>
        <fullName evidence="6">Aminopeptidase N</fullName>
        <ecNumber evidence="5">3.4.11.2</ecNumber>
    </recommendedName>
</protein>
<evidence type="ECO:0000256" key="21">
    <source>
        <dbReference type="PIRSR" id="PIRSR634016-3"/>
    </source>
</evidence>
<comment type="cofactor">
    <cofactor evidence="21">
        <name>Zn(2+)</name>
        <dbReference type="ChEBI" id="CHEBI:29105"/>
    </cofactor>
    <text evidence="21">Binds 1 zinc ion per subunit.</text>
</comment>
<dbReference type="InterPro" id="IPR034016">
    <property type="entry name" value="M1_APN-typ"/>
</dbReference>
<feature type="binding site" evidence="21">
    <location>
        <position position="484"/>
    </location>
    <ligand>
        <name>Zn(2+)</name>
        <dbReference type="ChEBI" id="CHEBI:29105"/>
        <note>catalytic</note>
    </ligand>
</feature>
<feature type="binding site" evidence="21">
    <location>
        <position position="488"/>
    </location>
    <ligand>
        <name>Zn(2+)</name>
        <dbReference type="ChEBI" id="CHEBI:29105"/>
        <note>catalytic</note>
    </ligand>
</feature>
<feature type="binding site" evidence="21">
    <location>
        <position position="507"/>
    </location>
    <ligand>
        <name>Zn(2+)</name>
        <dbReference type="ChEBI" id="CHEBI:29105"/>
        <note>catalytic</note>
    </ligand>
</feature>
<evidence type="ECO:0000256" key="14">
    <source>
        <dbReference type="ARBA" id="ARBA00022833"/>
    </source>
</evidence>
<dbReference type="EC" id="3.4.11.2" evidence="5"/>
<evidence type="ECO:0000313" key="29">
    <source>
        <dbReference type="Proteomes" id="UP000015104"/>
    </source>
</evidence>